<gene>
    <name evidence="1" type="ORF">Patl1_33236</name>
</gene>
<name>A0ACC1ANM9_9ROSI</name>
<dbReference type="EMBL" id="CM047905">
    <property type="protein sequence ID" value="KAJ0088282.1"/>
    <property type="molecule type" value="Genomic_DNA"/>
</dbReference>
<reference evidence="2" key="1">
    <citation type="journal article" date="2023" name="G3 (Bethesda)">
        <title>Genome assembly and association tests identify interacting loci associated with vigor, precocity, and sex in interspecific pistachio rootstocks.</title>
        <authorList>
            <person name="Palmer W."/>
            <person name="Jacygrad E."/>
            <person name="Sagayaradj S."/>
            <person name="Cavanaugh K."/>
            <person name="Han R."/>
            <person name="Bertier L."/>
            <person name="Beede B."/>
            <person name="Kafkas S."/>
            <person name="Golino D."/>
            <person name="Preece J."/>
            <person name="Michelmore R."/>
        </authorList>
    </citation>
    <scope>NUCLEOTIDE SEQUENCE [LARGE SCALE GENOMIC DNA]</scope>
</reference>
<proteinExistence type="predicted"/>
<comment type="caution">
    <text evidence="1">The sequence shown here is derived from an EMBL/GenBank/DDBJ whole genome shotgun (WGS) entry which is preliminary data.</text>
</comment>
<protein>
    <submittedName>
        <fullName evidence="1">Uncharacterized protein</fullName>
    </submittedName>
</protein>
<organism evidence="1 2">
    <name type="scientific">Pistacia atlantica</name>
    <dbReference type="NCBI Taxonomy" id="434234"/>
    <lineage>
        <taxon>Eukaryota</taxon>
        <taxon>Viridiplantae</taxon>
        <taxon>Streptophyta</taxon>
        <taxon>Embryophyta</taxon>
        <taxon>Tracheophyta</taxon>
        <taxon>Spermatophyta</taxon>
        <taxon>Magnoliopsida</taxon>
        <taxon>eudicotyledons</taxon>
        <taxon>Gunneridae</taxon>
        <taxon>Pentapetalae</taxon>
        <taxon>rosids</taxon>
        <taxon>malvids</taxon>
        <taxon>Sapindales</taxon>
        <taxon>Anacardiaceae</taxon>
        <taxon>Pistacia</taxon>
    </lineage>
</organism>
<evidence type="ECO:0000313" key="2">
    <source>
        <dbReference type="Proteomes" id="UP001164250"/>
    </source>
</evidence>
<sequence>MIFTSWFLLNKDFYPLNQL</sequence>
<evidence type="ECO:0000313" key="1">
    <source>
        <dbReference type="EMBL" id="KAJ0088282.1"/>
    </source>
</evidence>
<keyword evidence="2" id="KW-1185">Reference proteome</keyword>
<accession>A0ACC1ANM9</accession>
<dbReference type="Proteomes" id="UP001164250">
    <property type="component" value="Chromosome 9"/>
</dbReference>